<organism evidence="2">
    <name type="scientific">Tanacetum cinerariifolium</name>
    <name type="common">Dalmatian daisy</name>
    <name type="synonym">Chrysanthemum cinerariifolium</name>
    <dbReference type="NCBI Taxonomy" id="118510"/>
    <lineage>
        <taxon>Eukaryota</taxon>
        <taxon>Viridiplantae</taxon>
        <taxon>Streptophyta</taxon>
        <taxon>Embryophyta</taxon>
        <taxon>Tracheophyta</taxon>
        <taxon>Spermatophyta</taxon>
        <taxon>Magnoliopsida</taxon>
        <taxon>eudicotyledons</taxon>
        <taxon>Gunneridae</taxon>
        <taxon>Pentapetalae</taxon>
        <taxon>asterids</taxon>
        <taxon>campanulids</taxon>
        <taxon>Asterales</taxon>
        <taxon>Asteraceae</taxon>
        <taxon>Asteroideae</taxon>
        <taxon>Anthemideae</taxon>
        <taxon>Anthemidinae</taxon>
        <taxon>Tanacetum</taxon>
    </lineage>
</organism>
<sequence>MNSQENKNGTNATSEEHDSSSSKSDEVSVQIDHMDENKLREQDPAMEIPSRTLKSPSSHEFVQIRMPPTPPPPPSHKKVNFNMATSTAGTCSSRNKSSKKSLLPNLNFKKRNTISDDAVPTASSSLPQEKSSIARSWSLTKMFTKMTPSLPFTPVRYSDMESGLRRAGGSLNLH</sequence>
<feature type="compositionally biased region" description="Polar residues" evidence="1">
    <location>
        <begin position="1"/>
        <end position="13"/>
    </location>
</feature>
<dbReference type="PANTHER" id="PTHR46158">
    <property type="entry name" value="OS02G0165000 PROTEIN"/>
    <property type="match status" value="1"/>
</dbReference>
<feature type="region of interest" description="Disordered" evidence="1">
    <location>
        <begin position="1"/>
        <end position="76"/>
    </location>
</feature>
<reference evidence="2" key="1">
    <citation type="journal article" date="2019" name="Sci. Rep.">
        <title>Draft genome of Tanacetum cinerariifolium, the natural source of mosquito coil.</title>
        <authorList>
            <person name="Yamashiro T."/>
            <person name="Shiraishi A."/>
            <person name="Satake H."/>
            <person name="Nakayama K."/>
        </authorList>
    </citation>
    <scope>NUCLEOTIDE SEQUENCE</scope>
</reference>
<proteinExistence type="predicted"/>
<feature type="non-terminal residue" evidence="2">
    <location>
        <position position="174"/>
    </location>
</feature>
<name>A0A699I3S5_TANCI</name>
<evidence type="ECO:0000256" key="1">
    <source>
        <dbReference type="SAM" id="MobiDB-lite"/>
    </source>
</evidence>
<feature type="compositionally biased region" description="Basic and acidic residues" evidence="1">
    <location>
        <begin position="14"/>
        <end position="43"/>
    </location>
</feature>
<gene>
    <name evidence="2" type="ORF">Tci_475897</name>
</gene>
<dbReference type="AlphaFoldDB" id="A0A699I3S5"/>
<dbReference type="PANTHER" id="PTHR46158:SF15">
    <property type="entry name" value="E3 UBIQUITIN-PROTEIN LIGASE MARCH"/>
    <property type="match status" value="1"/>
</dbReference>
<protein>
    <submittedName>
        <fullName evidence="2">Zinc finger, RING-CH-type, zinc finger, RING/FYVE/PHD-type</fullName>
    </submittedName>
</protein>
<dbReference type="EMBL" id="BKCJ010234589">
    <property type="protein sequence ID" value="GEZ03924.1"/>
    <property type="molecule type" value="Genomic_DNA"/>
</dbReference>
<evidence type="ECO:0000313" key="2">
    <source>
        <dbReference type="EMBL" id="GEZ03924.1"/>
    </source>
</evidence>
<comment type="caution">
    <text evidence="2">The sequence shown here is derived from an EMBL/GenBank/DDBJ whole genome shotgun (WGS) entry which is preliminary data.</text>
</comment>
<accession>A0A699I3S5</accession>